<keyword evidence="3" id="KW-0418">Kinase</keyword>
<evidence type="ECO:0000313" key="10">
    <source>
        <dbReference type="WBParaSite" id="BXY_0321300.1"/>
    </source>
</evidence>
<dbReference type="SUPFAM" id="SSF53613">
    <property type="entry name" value="Ribokinase-like"/>
    <property type="match status" value="1"/>
</dbReference>
<dbReference type="Gene3D" id="3.40.1190.20">
    <property type="match status" value="1"/>
</dbReference>
<keyword evidence="2" id="KW-0479">Metal-binding</keyword>
<dbReference type="Gene3D" id="3.40.1790.10">
    <property type="entry name" value="Indigoidine synthase domain"/>
    <property type="match status" value="1"/>
</dbReference>
<dbReference type="GO" id="GO:0046872">
    <property type="term" value="F:metal ion binding"/>
    <property type="evidence" value="ECO:0007669"/>
    <property type="project" value="UniProtKB-KW"/>
</dbReference>
<dbReference type="GO" id="GO:0006796">
    <property type="term" value="P:phosphate-containing compound metabolic process"/>
    <property type="evidence" value="ECO:0007669"/>
    <property type="project" value="UniProtKB-ARBA"/>
</dbReference>
<dbReference type="InterPro" id="IPR002173">
    <property type="entry name" value="Carboh/pur_kinase_PfkB_CS"/>
</dbReference>
<keyword evidence="4" id="KW-0378">Hydrolase</keyword>
<evidence type="ECO:0000256" key="1">
    <source>
        <dbReference type="ARBA" id="ARBA00022679"/>
    </source>
</evidence>
<dbReference type="InterPro" id="IPR007342">
    <property type="entry name" value="PsuG"/>
</dbReference>
<keyword evidence="1" id="KW-0808">Transferase</keyword>
<keyword evidence="6" id="KW-0456">Lyase</keyword>
<evidence type="ECO:0000256" key="6">
    <source>
        <dbReference type="ARBA" id="ARBA00023239"/>
    </source>
</evidence>
<dbReference type="WBParaSite" id="BXY_0321300.1">
    <property type="protein sequence ID" value="BXY_0321300.1"/>
    <property type="gene ID" value="BXY_0321300"/>
</dbReference>
<dbReference type="PANTHER" id="PTHR42909:SF1">
    <property type="entry name" value="CARBOHYDRATE KINASE PFKB DOMAIN-CONTAINING PROTEIN"/>
    <property type="match status" value="1"/>
</dbReference>
<keyword evidence="5" id="KW-0464">Manganese</keyword>
<evidence type="ECO:0000256" key="7">
    <source>
        <dbReference type="ARBA" id="ARBA00023295"/>
    </source>
</evidence>
<evidence type="ECO:0000313" key="9">
    <source>
        <dbReference type="Proteomes" id="UP000095284"/>
    </source>
</evidence>
<dbReference type="GO" id="GO:0004730">
    <property type="term" value="F:pseudouridylate synthase activity"/>
    <property type="evidence" value="ECO:0007669"/>
    <property type="project" value="InterPro"/>
</dbReference>
<evidence type="ECO:0000256" key="2">
    <source>
        <dbReference type="ARBA" id="ARBA00022723"/>
    </source>
</evidence>
<dbReference type="Proteomes" id="UP000095284">
    <property type="component" value="Unplaced"/>
</dbReference>
<dbReference type="PANTHER" id="PTHR42909">
    <property type="entry name" value="ZGC:136858"/>
    <property type="match status" value="1"/>
</dbReference>
<dbReference type="InterPro" id="IPR029056">
    <property type="entry name" value="Ribokinase-like"/>
</dbReference>
<evidence type="ECO:0000256" key="4">
    <source>
        <dbReference type="ARBA" id="ARBA00022801"/>
    </source>
</evidence>
<dbReference type="SUPFAM" id="SSF110581">
    <property type="entry name" value="Indigoidine synthase A-like"/>
    <property type="match status" value="1"/>
</dbReference>
<dbReference type="GO" id="GO:0005737">
    <property type="term" value="C:cytoplasm"/>
    <property type="evidence" value="ECO:0007669"/>
    <property type="project" value="TreeGrafter"/>
</dbReference>
<dbReference type="Pfam" id="PF04227">
    <property type="entry name" value="Indigoidine_A"/>
    <property type="match status" value="1"/>
</dbReference>
<dbReference type="GO" id="GO:0016301">
    <property type="term" value="F:kinase activity"/>
    <property type="evidence" value="ECO:0007669"/>
    <property type="project" value="UniProtKB-KW"/>
</dbReference>
<protein>
    <submittedName>
        <fullName evidence="10">PfkB domain-containing protein</fullName>
    </submittedName>
</protein>
<dbReference type="eggNOG" id="KOG3009">
    <property type="taxonomic scope" value="Eukaryota"/>
</dbReference>
<dbReference type="HAMAP" id="MF_01876">
    <property type="entry name" value="PsiMP_glycosidase"/>
    <property type="match status" value="1"/>
</dbReference>
<dbReference type="InterPro" id="IPR011611">
    <property type="entry name" value="PfkB_dom"/>
</dbReference>
<reference evidence="10" key="1">
    <citation type="submission" date="2016-11" db="UniProtKB">
        <authorList>
            <consortium name="WormBaseParasite"/>
        </authorList>
    </citation>
    <scope>IDENTIFICATION</scope>
</reference>
<keyword evidence="7" id="KW-0326">Glycosidase</keyword>
<evidence type="ECO:0000256" key="5">
    <source>
        <dbReference type="ARBA" id="ARBA00023211"/>
    </source>
</evidence>
<dbReference type="GO" id="GO:0016798">
    <property type="term" value="F:hydrolase activity, acting on glycosyl bonds"/>
    <property type="evidence" value="ECO:0007669"/>
    <property type="project" value="UniProtKB-KW"/>
</dbReference>
<dbReference type="AlphaFoldDB" id="A0A1I7RR66"/>
<name>A0A1I7RR66_BURXY</name>
<dbReference type="InterPro" id="IPR022830">
    <property type="entry name" value="Indigdn_synthA-like"/>
</dbReference>
<organism evidence="9 10">
    <name type="scientific">Bursaphelenchus xylophilus</name>
    <name type="common">Pinewood nematode worm</name>
    <name type="synonym">Aphelenchoides xylophilus</name>
    <dbReference type="NCBI Taxonomy" id="6326"/>
    <lineage>
        <taxon>Eukaryota</taxon>
        <taxon>Metazoa</taxon>
        <taxon>Ecdysozoa</taxon>
        <taxon>Nematoda</taxon>
        <taxon>Chromadorea</taxon>
        <taxon>Rhabditida</taxon>
        <taxon>Tylenchina</taxon>
        <taxon>Tylenchomorpha</taxon>
        <taxon>Aphelenchoidea</taxon>
        <taxon>Aphelenchoididae</taxon>
        <taxon>Bursaphelenchus</taxon>
    </lineage>
</organism>
<dbReference type="PROSITE" id="PS00583">
    <property type="entry name" value="PFKB_KINASES_1"/>
    <property type="match status" value="1"/>
</dbReference>
<dbReference type="Pfam" id="PF00294">
    <property type="entry name" value="PfkB"/>
    <property type="match status" value="1"/>
</dbReference>
<feature type="domain" description="Carbohydrate kinase PfkB" evidence="8">
    <location>
        <begin position="335"/>
        <end position="647"/>
    </location>
</feature>
<sequence length="667" mass="72858">MLAMRRSGIRSFSKFIKFGSGVKKALQNNEPVIALESTVITHGLPYPRNLKVANALEKIARDEGVTPATIALLDGQLCVGLNDEQLSHLASPNTRAVKVSTRDIPTVLAEKTTGGTTVAATMKIAHWAGIRIFATGGIGGVHRGAGESFDVSADLVELGRTPVAVVCAGAKSILDIRKTLEVLETNGVNVIVLDSQPYFPGFFVSRTPFKAPFNTTSIPLISDILKITDRLNLHHGTLIACPLPEELTKDGELIGNAVEQALKEAQESQIINKDLTPFLLKRVDELTNSASLKINVALLENNVRMASKLAKEFVKQKVATIYGQETKDKAEEIPKVLCVGASILDFEVISPIQPQNDGGSYPGTLHCRAGGVGRNHAECFHRLGNEVSFISAIGNDSAGSFLKQMGLYFVPEDQLIVSKAAPTASYLSVNVNGNIAHGYSSIEPIIRQITPKEVLKRRHFFEDVDCVVSDGNINQDTFREVCSISHEFQKKVWFDPTDISKVDRLDKDILNQLWGFSPNKNEFKRYCDIFNIPQIDESAFSKSEYLADYFAQRISLTKGLFPGNIHKFLITLGEAGVVLFSRSEVNPDVIEIRSKECPQFEKFISASGAGDSFNSGFITSYLRGNDDDISLQWGQRTAASSLQSLETVPDTISLDAIRGVKEAKVTA</sequence>
<accession>A0A1I7RR66</accession>
<evidence type="ECO:0000259" key="8">
    <source>
        <dbReference type="Pfam" id="PF00294"/>
    </source>
</evidence>
<proteinExistence type="inferred from homology"/>
<evidence type="ECO:0000256" key="3">
    <source>
        <dbReference type="ARBA" id="ARBA00022777"/>
    </source>
</evidence>